<evidence type="ECO:0000259" key="1">
    <source>
        <dbReference type="PROSITE" id="PS50943"/>
    </source>
</evidence>
<accession>A0A4V1GLI4</accession>
<evidence type="ECO:0000313" key="2">
    <source>
        <dbReference type="EMBL" id="QCT69896.1"/>
    </source>
</evidence>
<dbReference type="Gene3D" id="1.10.260.40">
    <property type="entry name" value="lambda repressor-like DNA-binding domains"/>
    <property type="match status" value="1"/>
</dbReference>
<dbReference type="GO" id="GO:0003677">
    <property type="term" value="F:DNA binding"/>
    <property type="evidence" value="ECO:0007669"/>
    <property type="project" value="InterPro"/>
</dbReference>
<keyword evidence="3" id="KW-1185">Reference proteome</keyword>
<dbReference type="EMBL" id="CP029487">
    <property type="protein sequence ID" value="QCT69896.1"/>
    <property type="molecule type" value="Genomic_DNA"/>
</dbReference>
<dbReference type="InterPro" id="IPR010982">
    <property type="entry name" value="Lambda_DNA-bd_dom_sf"/>
</dbReference>
<dbReference type="SMART" id="SM00530">
    <property type="entry name" value="HTH_XRE"/>
    <property type="match status" value="1"/>
</dbReference>
<protein>
    <submittedName>
        <fullName evidence="2">Helix-turn-helix domain-containing protein</fullName>
    </submittedName>
</protein>
<dbReference type="Pfam" id="PF13560">
    <property type="entry name" value="HTH_31"/>
    <property type="match status" value="1"/>
</dbReference>
<dbReference type="KEGG" id="emt:CPZ25_000765"/>
<organism evidence="2 3">
    <name type="scientific">Eubacterium maltosivorans</name>
    <dbReference type="NCBI Taxonomy" id="2041044"/>
    <lineage>
        <taxon>Bacteria</taxon>
        <taxon>Bacillati</taxon>
        <taxon>Bacillota</taxon>
        <taxon>Clostridia</taxon>
        <taxon>Eubacteriales</taxon>
        <taxon>Eubacteriaceae</taxon>
        <taxon>Eubacterium</taxon>
    </lineage>
</organism>
<dbReference type="Proteomes" id="UP000218387">
    <property type="component" value="Chromosome"/>
</dbReference>
<dbReference type="PROSITE" id="PS50943">
    <property type="entry name" value="HTH_CROC1"/>
    <property type="match status" value="1"/>
</dbReference>
<sequence length="79" mass="8926">MMDDAFGRWLRERRRERGLTQQALADAAGLSHKTVFRAERGQAVSAYTREQLTALLGEPPADQLGQRGHFILAIYRDAL</sequence>
<gene>
    <name evidence="2" type="ORF">CPZ25_000765</name>
</gene>
<dbReference type="AlphaFoldDB" id="A0A4V1GLI4"/>
<proteinExistence type="predicted"/>
<evidence type="ECO:0000313" key="3">
    <source>
        <dbReference type="Proteomes" id="UP000218387"/>
    </source>
</evidence>
<dbReference type="SUPFAM" id="SSF47413">
    <property type="entry name" value="lambda repressor-like DNA-binding domains"/>
    <property type="match status" value="1"/>
</dbReference>
<reference evidence="2 3" key="1">
    <citation type="submission" date="2018-05" db="EMBL/GenBank/DDBJ databases">
        <title>Genome comparison of Eubacterium sp.</title>
        <authorList>
            <person name="Feng Y."/>
            <person name="Sanchez-Andrea I."/>
            <person name="Stams A.J.M."/>
            <person name="De Vos W.M."/>
        </authorList>
    </citation>
    <scope>NUCLEOTIDE SEQUENCE [LARGE SCALE GENOMIC DNA]</scope>
    <source>
        <strain evidence="2 3">YI</strain>
    </source>
</reference>
<name>A0A4V1GLI4_EUBML</name>
<dbReference type="InterPro" id="IPR001387">
    <property type="entry name" value="Cro/C1-type_HTH"/>
</dbReference>
<feature type="domain" description="HTH cro/C1-type" evidence="1">
    <location>
        <begin position="10"/>
        <end position="64"/>
    </location>
</feature>